<feature type="transmembrane region" description="Helical" evidence="1">
    <location>
        <begin position="16"/>
        <end position="38"/>
    </location>
</feature>
<comment type="caution">
    <text evidence="2">The sequence shown here is derived from an EMBL/GenBank/DDBJ whole genome shotgun (WGS) entry which is preliminary data.</text>
</comment>
<protein>
    <submittedName>
        <fullName evidence="2">Uncharacterized protein</fullName>
    </submittedName>
</protein>
<organism evidence="2 3">
    <name type="scientific">Alteromonas macleodii</name>
    <name type="common">Pseudoalteromonas macleodii</name>
    <dbReference type="NCBI Taxonomy" id="28108"/>
    <lineage>
        <taxon>Bacteria</taxon>
        <taxon>Pseudomonadati</taxon>
        <taxon>Pseudomonadota</taxon>
        <taxon>Gammaproteobacteria</taxon>
        <taxon>Alteromonadales</taxon>
        <taxon>Alteromonadaceae</taxon>
        <taxon>Alteromonas/Salinimonas group</taxon>
        <taxon>Alteromonas</taxon>
    </lineage>
</organism>
<name>A0AB36FRQ5_ALTMA</name>
<proteinExistence type="predicted"/>
<feature type="transmembrane region" description="Helical" evidence="1">
    <location>
        <begin position="115"/>
        <end position="136"/>
    </location>
</feature>
<dbReference type="AlphaFoldDB" id="A0AB36FRQ5"/>
<sequence>MNIEQQVARIKQRLNIARIVVGALALCSLVTAGSLTLFPDYLAPPTVQSDILFESETGVQQVQIEDIHWREFSSIPTFVDPTTEDAVDLVALYDTESSTGSGIPLDTMAGQMTQIMVDGMWLLMIPAFMFMVMGFVSQDWPKSFMGAMMLVFSANIESIFEALGAPVPVPASASISVPPSQHAFVLAQTGFQFESMDVVERYIAYVPINSLSTYEGKAQLIALENTVGLEGNKELRETHRIESKRRHDAQQTTLFFVRLTGSVFLIGFMLSSAIAFLILMNYRTLTRYIQPADKSPTKAAQAAKAA</sequence>
<dbReference type="EMBL" id="MIPY01000053">
    <property type="protein sequence ID" value="OES25034.1"/>
    <property type="molecule type" value="Genomic_DNA"/>
</dbReference>
<keyword evidence="3" id="KW-1185">Reference proteome</keyword>
<dbReference type="RefSeq" id="WP_069945666.1">
    <property type="nucleotide sequence ID" value="NZ_MIPW01000064.1"/>
</dbReference>
<evidence type="ECO:0000313" key="2">
    <source>
        <dbReference type="EMBL" id="OES25034.1"/>
    </source>
</evidence>
<keyword evidence="1" id="KW-0812">Transmembrane</keyword>
<dbReference type="Proteomes" id="UP000095392">
    <property type="component" value="Unassembled WGS sequence"/>
</dbReference>
<feature type="transmembrane region" description="Helical" evidence="1">
    <location>
        <begin position="255"/>
        <end position="279"/>
    </location>
</feature>
<keyword evidence="1" id="KW-1133">Transmembrane helix</keyword>
<keyword evidence="1" id="KW-0472">Membrane</keyword>
<evidence type="ECO:0000313" key="3">
    <source>
        <dbReference type="Proteomes" id="UP000095392"/>
    </source>
</evidence>
<reference evidence="2 3" key="1">
    <citation type="submission" date="2016-09" db="EMBL/GenBank/DDBJ databases">
        <title>Draft Genome Sequence of four Alteromonas macleodii strains isolated from copper coupons and grown long-term at elevated copper levels.</title>
        <authorList>
            <person name="Cusick K."/>
            <person name="Dale J."/>
            <person name="Little B."/>
            <person name="Biffinger J."/>
        </authorList>
    </citation>
    <scope>NUCLEOTIDE SEQUENCE [LARGE SCALE GENOMIC DNA]</scope>
    <source>
        <strain evidence="2 3">KCP01</strain>
    </source>
</reference>
<accession>A0AB36FRQ5</accession>
<gene>
    <name evidence="2" type="ORF">BFV95_4502</name>
</gene>
<evidence type="ECO:0000256" key="1">
    <source>
        <dbReference type="SAM" id="Phobius"/>
    </source>
</evidence>